<dbReference type="PANTHER" id="PTHR43511">
    <property type="match status" value="1"/>
</dbReference>
<protein>
    <submittedName>
        <fullName evidence="6">UTP--glucose-1-phosphate uridylyltransferase</fullName>
    </submittedName>
</protein>
<dbReference type="FunFam" id="2.160.10.10:FF:000001">
    <property type="entry name" value="UTP--glucose-1-phosphate uridylyltransferase"/>
    <property type="match status" value="1"/>
</dbReference>
<dbReference type="InterPro" id="IPR002618">
    <property type="entry name" value="UDPGP_fam"/>
</dbReference>
<dbReference type="GO" id="GO:0006011">
    <property type="term" value="P:UDP-alpha-D-glucose metabolic process"/>
    <property type="evidence" value="ECO:0007669"/>
    <property type="project" value="InterPro"/>
</dbReference>
<evidence type="ECO:0000256" key="3">
    <source>
        <dbReference type="ARBA" id="ARBA00022695"/>
    </source>
</evidence>
<proteinExistence type="inferred from homology"/>
<dbReference type="Gene3D" id="2.160.10.10">
    <property type="entry name" value="Hexapeptide repeat proteins"/>
    <property type="match status" value="1"/>
</dbReference>
<comment type="similarity">
    <text evidence="1">Belongs to the UDPGP type 1 family.</text>
</comment>
<dbReference type="Proteomes" id="UP000663792">
    <property type="component" value="Unassembled WGS sequence"/>
</dbReference>
<feature type="binding site" evidence="4">
    <location>
        <position position="173"/>
    </location>
    <ligand>
        <name>substrate</name>
    </ligand>
</feature>
<evidence type="ECO:0000313" key="6">
    <source>
        <dbReference type="EMBL" id="MBM9469188.1"/>
    </source>
</evidence>
<feature type="binding site" evidence="5">
    <location>
        <position position="144"/>
    </location>
    <ligand>
        <name>UTP</name>
        <dbReference type="ChEBI" id="CHEBI:46398"/>
    </ligand>
</feature>
<evidence type="ECO:0000256" key="4">
    <source>
        <dbReference type="PIRSR" id="PIRSR000806-1"/>
    </source>
</evidence>
<feature type="binding site" evidence="5">
    <location>
        <position position="79"/>
    </location>
    <ligand>
        <name>UTP</name>
        <dbReference type="ChEBI" id="CHEBI:46398"/>
    </ligand>
</feature>
<evidence type="ECO:0000313" key="7">
    <source>
        <dbReference type="Proteomes" id="UP000663792"/>
    </source>
</evidence>
<keyword evidence="7" id="KW-1185">Reference proteome</keyword>
<evidence type="ECO:0000256" key="2">
    <source>
        <dbReference type="ARBA" id="ARBA00022679"/>
    </source>
</evidence>
<dbReference type="AlphaFoldDB" id="A0A938YJU2"/>
<reference evidence="6" key="1">
    <citation type="submission" date="2021-01" db="EMBL/GenBank/DDBJ databases">
        <title>YIM 132084 draft genome.</title>
        <authorList>
            <person name="An D."/>
        </authorList>
    </citation>
    <scope>NUCLEOTIDE SEQUENCE</scope>
    <source>
        <strain evidence="6">YIM 132084</strain>
    </source>
</reference>
<name>A0A938YJU2_9ACTN</name>
<gene>
    <name evidence="6" type="ORF">JL106_18025</name>
</gene>
<keyword evidence="3 6" id="KW-0548">Nucleotidyltransferase</keyword>
<keyword evidence="2" id="KW-0808">Transferase</keyword>
<dbReference type="InterPro" id="IPR016267">
    <property type="entry name" value="UDPGP_trans"/>
</dbReference>
<dbReference type="RefSeq" id="WP_205262288.1">
    <property type="nucleotide sequence ID" value="NZ_JAERWK010000025.1"/>
</dbReference>
<feature type="binding site" evidence="5">
    <location>
        <position position="172"/>
    </location>
    <ligand>
        <name>UTP</name>
        <dbReference type="ChEBI" id="CHEBI:46398"/>
    </ligand>
</feature>
<dbReference type="GO" id="GO:0003983">
    <property type="term" value="F:UTP:glucose-1-phosphate uridylyltransferase activity"/>
    <property type="evidence" value="ECO:0007669"/>
    <property type="project" value="InterPro"/>
</dbReference>
<accession>A0A938YJU2</accession>
<organism evidence="6 7">
    <name type="scientific">Nakamurella leprariae</name>
    <dbReference type="NCBI Taxonomy" id="2803911"/>
    <lineage>
        <taxon>Bacteria</taxon>
        <taxon>Bacillati</taxon>
        <taxon>Actinomycetota</taxon>
        <taxon>Actinomycetes</taxon>
        <taxon>Nakamurellales</taxon>
        <taxon>Nakamurellaceae</taxon>
        <taxon>Nakamurella</taxon>
    </lineage>
</organism>
<dbReference type="InterPro" id="IPR029044">
    <property type="entry name" value="Nucleotide-diphossugar_trans"/>
</dbReference>
<dbReference type="PIRSF" id="PIRSF000806">
    <property type="entry name" value="UDPGP"/>
    <property type="match status" value="1"/>
</dbReference>
<dbReference type="SUPFAM" id="SSF53448">
    <property type="entry name" value="Nucleotide-diphospho-sugar transferases"/>
    <property type="match status" value="1"/>
</dbReference>
<dbReference type="Pfam" id="PF01704">
    <property type="entry name" value="UDPGP"/>
    <property type="match status" value="1"/>
</dbReference>
<evidence type="ECO:0000256" key="1">
    <source>
        <dbReference type="ARBA" id="ARBA00010401"/>
    </source>
</evidence>
<sequence>MVEAGVHPSAINVFAHSYRALAGGDTGLFDERDLEPVPELTRLDDLTVDDEQARDALAVTAVVRLNGGLGTSMGMQQAKSLLPVRNSSTFLDLIVDQVRALRQQYGVRLPVLFMNSFATSADTMAALATHPDLAVDGLPLEFRQNSEPKLVATDLTPVEWPADPRLQWCPPGHGDLYPALDASGVLDALLAAGYRYLFVSNADNLGARPDPRLAGWFAATGSPFGAEFCRRTEADRKGGHLARRRADGQLVLRESAQTRPEDQDAFGDIERHRFFNTNNLWLDLPALRQRLDEGEGVLGLPIIRNVKTVDPTDASSPQVIQIETAMGAAIGVFEGATAVEVPRSRFLPVKTTSDLLVVRSDAYVLDDDAALHLDHRRAAAPLVGLSGSYKLVAEFERRFPVGPPSLVACDRLTVQGDWTFGADVRVEGTVTVSEDGSPGRIDDGTVLRG</sequence>
<dbReference type="Gene3D" id="3.90.550.10">
    <property type="entry name" value="Spore Coat Polysaccharide Biosynthesis Protein SpsA, Chain A"/>
    <property type="match status" value="1"/>
</dbReference>
<feature type="binding site" evidence="5">
    <location>
        <position position="203"/>
    </location>
    <ligand>
        <name>UTP</name>
        <dbReference type="ChEBI" id="CHEBI:46398"/>
    </ligand>
</feature>
<comment type="caution">
    <text evidence="6">The sequence shown here is derived from an EMBL/GenBank/DDBJ whole genome shotgun (WGS) entry which is preliminary data.</text>
</comment>
<dbReference type="EMBL" id="JAERWK010000025">
    <property type="protein sequence ID" value="MBM9469188.1"/>
    <property type="molecule type" value="Genomic_DNA"/>
</dbReference>
<evidence type="ECO:0000256" key="5">
    <source>
        <dbReference type="PIRSR" id="PIRSR000806-2"/>
    </source>
</evidence>
<feature type="binding site" evidence="5">
    <location>
        <position position="350"/>
    </location>
    <ligand>
        <name>UTP</name>
        <dbReference type="ChEBI" id="CHEBI:46398"/>
    </ligand>
</feature>